<gene>
    <name evidence="3" type="ORF">A2714_03370</name>
</gene>
<evidence type="ECO:0000313" key="3">
    <source>
        <dbReference type="EMBL" id="OGM20696.1"/>
    </source>
</evidence>
<reference evidence="3 4" key="1">
    <citation type="journal article" date="2016" name="Nat. Commun.">
        <title>Thousands of microbial genomes shed light on interconnected biogeochemical processes in an aquifer system.</title>
        <authorList>
            <person name="Anantharaman K."/>
            <person name="Brown C.T."/>
            <person name="Hug L.A."/>
            <person name="Sharon I."/>
            <person name="Castelle C.J."/>
            <person name="Probst A.J."/>
            <person name="Thomas B.C."/>
            <person name="Singh A."/>
            <person name="Wilkins M.J."/>
            <person name="Karaoz U."/>
            <person name="Brodie E.L."/>
            <person name="Williams K.H."/>
            <person name="Hubbard S.S."/>
            <person name="Banfield J.F."/>
        </authorList>
    </citation>
    <scope>NUCLEOTIDE SEQUENCE [LARGE SCALE GENOMIC DNA]</scope>
</reference>
<dbReference type="PANTHER" id="PTHR43736">
    <property type="entry name" value="ADP-RIBOSE PYROPHOSPHATASE"/>
    <property type="match status" value="1"/>
</dbReference>
<evidence type="ECO:0000259" key="2">
    <source>
        <dbReference type="PROSITE" id="PS51462"/>
    </source>
</evidence>
<feature type="domain" description="Nudix hydrolase" evidence="2">
    <location>
        <begin position="12"/>
        <end position="145"/>
    </location>
</feature>
<dbReference type="InterPro" id="IPR015797">
    <property type="entry name" value="NUDIX_hydrolase-like_dom_sf"/>
</dbReference>
<dbReference type="Pfam" id="PF00293">
    <property type="entry name" value="NUDIX"/>
    <property type="match status" value="1"/>
</dbReference>
<feature type="region of interest" description="Disordered" evidence="1">
    <location>
        <begin position="44"/>
        <end position="75"/>
    </location>
</feature>
<dbReference type="InterPro" id="IPR000086">
    <property type="entry name" value="NUDIX_hydrolase_dom"/>
</dbReference>
<dbReference type="PROSITE" id="PS51462">
    <property type="entry name" value="NUDIX"/>
    <property type="match status" value="1"/>
</dbReference>
<comment type="caution">
    <text evidence="3">The sequence shown here is derived from an EMBL/GenBank/DDBJ whole genome shotgun (WGS) entry which is preliminary data.</text>
</comment>
<dbReference type="AlphaFoldDB" id="A0A1F7Y0A4"/>
<dbReference type="EMBL" id="MGGE01000035">
    <property type="protein sequence ID" value="OGM20696.1"/>
    <property type="molecule type" value="Genomic_DNA"/>
</dbReference>
<name>A0A1F7Y0A4_9BACT</name>
<sequence>MPDYNPSYISVPSYFLVGVKTIVVGPDGKILMLKRSEKCSRPHGWDFTGGSVDKKEDPAKASVRETKEETDIDSSDPKPLTTYIYTKRKNGKAENVIIIGYCSKTKSNKVRLTWEHEDYQWMDASEAQKLKLPKGHHKFLKVFLKQNK</sequence>
<evidence type="ECO:0000256" key="1">
    <source>
        <dbReference type="SAM" id="MobiDB-lite"/>
    </source>
</evidence>
<proteinExistence type="predicted"/>
<organism evidence="3 4">
    <name type="scientific">Candidatus Woesebacteria bacterium RIFCSPHIGHO2_01_FULL_38_9</name>
    <dbReference type="NCBI Taxonomy" id="1802492"/>
    <lineage>
        <taxon>Bacteria</taxon>
        <taxon>Candidatus Woeseibacteriota</taxon>
    </lineage>
</organism>
<dbReference type="SUPFAM" id="SSF55811">
    <property type="entry name" value="Nudix"/>
    <property type="match status" value="1"/>
</dbReference>
<feature type="compositionally biased region" description="Basic and acidic residues" evidence="1">
    <location>
        <begin position="52"/>
        <end position="69"/>
    </location>
</feature>
<accession>A0A1F7Y0A4</accession>
<evidence type="ECO:0000313" key="4">
    <source>
        <dbReference type="Proteomes" id="UP000178419"/>
    </source>
</evidence>
<dbReference type="PANTHER" id="PTHR43736:SF1">
    <property type="entry name" value="DIHYDRONEOPTERIN TRIPHOSPHATE DIPHOSPHATASE"/>
    <property type="match status" value="1"/>
</dbReference>
<protein>
    <recommendedName>
        <fullName evidence="2">Nudix hydrolase domain-containing protein</fullName>
    </recommendedName>
</protein>
<dbReference type="Gene3D" id="3.90.79.10">
    <property type="entry name" value="Nucleoside Triphosphate Pyrophosphohydrolase"/>
    <property type="match status" value="1"/>
</dbReference>
<dbReference type="Proteomes" id="UP000178419">
    <property type="component" value="Unassembled WGS sequence"/>
</dbReference>